<dbReference type="Gene3D" id="3.30.1010.10">
    <property type="entry name" value="Phosphatidylinositol 3-kinase Catalytic Subunit, Chain A, domain 4"/>
    <property type="match status" value="1"/>
</dbReference>
<dbReference type="PROSITE" id="PS00915">
    <property type="entry name" value="PI3_4_KINASE_1"/>
    <property type="match status" value="1"/>
</dbReference>
<evidence type="ECO:0000259" key="9">
    <source>
        <dbReference type="PROSITE" id="PS51545"/>
    </source>
</evidence>
<dbReference type="PROSITE" id="PS00916">
    <property type="entry name" value="PI3_4_KINASE_2"/>
    <property type="match status" value="1"/>
</dbReference>
<name>F4R985_MELLP</name>
<dbReference type="FunCoup" id="F4R985">
    <property type="interactions" value="639"/>
</dbReference>
<feature type="region of interest" description="Disordered" evidence="6">
    <location>
        <begin position="374"/>
        <end position="495"/>
    </location>
</feature>
<dbReference type="FunFam" id="1.25.40.70:FF:000015">
    <property type="entry name" value="Related to PIK1-phosphatidylinositol 4-kinase"/>
    <property type="match status" value="1"/>
</dbReference>
<dbReference type="Pfam" id="PF21245">
    <property type="entry name" value="PI4KB-PIK1_PIK"/>
    <property type="match status" value="1"/>
</dbReference>
<evidence type="ECO:0000256" key="6">
    <source>
        <dbReference type="SAM" id="MobiDB-lite"/>
    </source>
</evidence>
<evidence type="ECO:0000256" key="4">
    <source>
        <dbReference type="ARBA" id="ARBA00022679"/>
    </source>
</evidence>
<dbReference type="SUPFAM" id="SSF56112">
    <property type="entry name" value="Protein kinase-like (PK-like)"/>
    <property type="match status" value="1"/>
</dbReference>
<dbReference type="GO" id="GO:0016020">
    <property type="term" value="C:membrane"/>
    <property type="evidence" value="ECO:0007669"/>
    <property type="project" value="TreeGrafter"/>
</dbReference>
<dbReference type="RefSeq" id="XP_007405799.1">
    <property type="nucleotide sequence ID" value="XM_007405737.1"/>
</dbReference>
<feature type="transmembrane region" description="Helical" evidence="7">
    <location>
        <begin position="12"/>
        <end position="36"/>
    </location>
</feature>
<dbReference type="InterPro" id="IPR011009">
    <property type="entry name" value="Kinase-like_dom_sf"/>
</dbReference>
<feature type="domain" description="PIK helical" evidence="9">
    <location>
        <begin position="64"/>
        <end position="252"/>
    </location>
</feature>
<dbReference type="PANTHER" id="PTHR10048:SF22">
    <property type="entry name" value="PHOSPHATIDYLINOSITOL 4-KINASE BETA"/>
    <property type="match status" value="1"/>
</dbReference>
<keyword evidence="5" id="KW-0418">Kinase</keyword>
<feature type="region of interest" description="Disordered" evidence="6">
    <location>
        <begin position="1168"/>
        <end position="1224"/>
    </location>
</feature>
<dbReference type="InParanoid" id="F4R985"/>
<feature type="compositionally biased region" description="Low complexity" evidence="6">
    <location>
        <begin position="108"/>
        <end position="131"/>
    </location>
</feature>
<keyword evidence="7" id="KW-0812">Transmembrane</keyword>
<dbReference type="SUPFAM" id="SSF48371">
    <property type="entry name" value="ARM repeat"/>
    <property type="match status" value="1"/>
</dbReference>
<feature type="region of interest" description="Disordered" evidence="6">
    <location>
        <begin position="693"/>
        <end position="724"/>
    </location>
</feature>
<dbReference type="Proteomes" id="UP000001072">
    <property type="component" value="Unassembled WGS sequence"/>
</dbReference>
<dbReference type="STRING" id="747676.F4R985"/>
<dbReference type="InterPro" id="IPR001263">
    <property type="entry name" value="PI3K_accessory_dom"/>
</dbReference>
<feature type="compositionally biased region" description="Polar residues" evidence="6">
    <location>
        <begin position="559"/>
        <end position="574"/>
    </location>
</feature>
<dbReference type="InterPro" id="IPR015433">
    <property type="entry name" value="PI3/4_kinase"/>
</dbReference>
<dbReference type="GeneID" id="18936208"/>
<dbReference type="KEGG" id="mlr:MELLADRAFT_92333"/>
<dbReference type="GO" id="GO:0048015">
    <property type="term" value="P:phosphatidylinositol-mediated signaling"/>
    <property type="evidence" value="ECO:0007669"/>
    <property type="project" value="TreeGrafter"/>
</dbReference>
<feature type="compositionally biased region" description="Low complexity" evidence="6">
    <location>
        <begin position="451"/>
        <end position="474"/>
    </location>
</feature>
<evidence type="ECO:0000256" key="7">
    <source>
        <dbReference type="SAM" id="Phobius"/>
    </source>
</evidence>
<reference evidence="11" key="1">
    <citation type="journal article" date="2011" name="Proc. Natl. Acad. Sci. U.S.A.">
        <title>Obligate biotrophy features unraveled by the genomic analysis of rust fungi.</title>
        <authorList>
            <person name="Duplessis S."/>
            <person name="Cuomo C.A."/>
            <person name="Lin Y.-C."/>
            <person name="Aerts A."/>
            <person name="Tisserant E."/>
            <person name="Veneault-Fourrey C."/>
            <person name="Joly D.L."/>
            <person name="Hacquard S."/>
            <person name="Amselem J."/>
            <person name="Cantarel B.L."/>
            <person name="Chiu R."/>
            <person name="Coutinho P.M."/>
            <person name="Feau N."/>
            <person name="Field M."/>
            <person name="Frey P."/>
            <person name="Gelhaye E."/>
            <person name="Goldberg J."/>
            <person name="Grabherr M.G."/>
            <person name="Kodira C.D."/>
            <person name="Kohler A."/>
            <person name="Kuees U."/>
            <person name="Lindquist E.A."/>
            <person name="Lucas S.M."/>
            <person name="Mago R."/>
            <person name="Mauceli E."/>
            <person name="Morin E."/>
            <person name="Murat C."/>
            <person name="Pangilinan J.L."/>
            <person name="Park R."/>
            <person name="Pearson M."/>
            <person name="Quesneville H."/>
            <person name="Rouhier N."/>
            <person name="Sakthikumar S."/>
            <person name="Salamov A.A."/>
            <person name="Schmutz J."/>
            <person name="Selles B."/>
            <person name="Shapiro H."/>
            <person name="Tanguay P."/>
            <person name="Tuskan G.A."/>
            <person name="Henrissat B."/>
            <person name="Van de Peer Y."/>
            <person name="Rouze P."/>
            <person name="Ellis J.G."/>
            <person name="Dodds P.N."/>
            <person name="Schein J.E."/>
            <person name="Zhong S."/>
            <person name="Hamelin R.C."/>
            <person name="Grigoriev I.V."/>
            <person name="Szabo L.J."/>
            <person name="Martin F."/>
        </authorList>
    </citation>
    <scope>NUCLEOTIDE SEQUENCE [LARGE SCALE GENOMIC DNA]</scope>
    <source>
        <strain evidence="11">98AG31 / pathotype 3-4-7</strain>
    </source>
</reference>
<dbReference type="InterPro" id="IPR016024">
    <property type="entry name" value="ARM-type_fold"/>
</dbReference>
<feature type="compositionally biased region" description="Low complexity" evidence="6">
    <location>
        <begin position="52"/>
        <end position="71"/>
    </location>
</feature>
<evidence type="ECO:0000256" key="3">
    <source>
        <dbReference type="ARBA" id="ARBA00012169"/>
    </source>
</evidence>
<feature type="domain" description="PI3K/PI4K catalytic" evidence="8">
    <location>
        <begin position="1294"/>
        <end position="1579"/>
    </location>
</feature>
<dbReference type="VEuPathDB" id="FungiDB:MELLADRAFT_92333"/>
<feature type="compositionally biased region" description="Polar residues" evidence="6">
    <location>
        <begin position="839"/>
        <end position="867"/>
    </location>
</feature>
<dbReference type="InterPro" id="IPR057754">
    <property type="entry name" value="PI4-kinase_beta/PIK1_cat"/>
</dbReference>
<dbReference type="Pfam" id="PF00454">
    <property type="entry name" value="PI3_PI4_kinase"/>
    <property type="match status" value="1"/>
</dbReference>
<dbReference type="OrthoDB" id="10264149at2759"/>
<dbReference type="InterPro" id="IPR018936">
    <property type="entry name" value="PI3/4_kinase_CS"/>
</dbReference>
<keyword evidence="4" id="KW-0808">Transferase</keyword>
<dbReference type="HOGENOM" id="CLU_002446_2_0_1"/>
<feature type="region of interest" description="Disordered" evidence="6">
    <location>
        <begin position="52"/>
        <end position="133"/>
    </location>
</feature>
<comment type="catalytic activity">
    <reaction evidence="1">
        <text>a 1,2-diacyl-sn-glycero-3-phospho-(1D-myo-inositol) + ATP = a 1,2-diacyl-sn-glycero-3-phospho-(1D-myo-inositol 4-phosphate) + ADP + H(+)</text>
        <dbReference type="Rhea" id="RHEA:19877"/>
        <dbReference type="ChEBI" id="CHEBI:15378"/>
        <dbReference type="ChEBI" id="CHEBI:30616"/>
        <dbReference type="ChEBI" id="CHEBI:57880"/>
        <dbReference type="ChEBI" id="CHEBI:58178"/>
        <dbReference type="ChEBI" id="CHEBI:456216"/>
        <dbReference type="EC" id="2.7.1.67"/>
    </reaction>
</comment>
<dbReference type="InterPro" id="IPR000403">
    <property type="entry name" value="PI3/4_kinase_cat_dom"/>
</dbReference>
<feature type="region of interest" description="Disordered" evidence="6">
    <location>
        <begin position="779"/>
        <end position="867"/>
    </location>
</feature>
<evidence type="ECO:0000256" key="5">
    <source>
        <dbReference type="ARBA" id="ARBA00022777"/>
    </source>
</evidence>
<dbReference type="PANTHER" id="PTHR10048">
    <property type="entry name" value="PHOSPHATIDYLINOSITOL KINASE"/>
    <property type="match status" value="1"/>
</dbReference>
<sequence>MRLRIIQGIQQTFLISLWTLISRTIVGLCSVIKSFIQRTHQIFRLPVHSNTTTTVSTTNVDDPHPHQQQQHQQHHRFLKVNMSNNSSTTKSPTSNSGTRPQRSQTTANNQPNRPRPPIRMQSTQLASTSTSSGGGGSGLLLRLFQSEYFNVHLAIAYLKNYPESIGITYYLIDRLNKFPEKDIEFYWPQLCHLLISRPTESFALESFLIKKCHDSTHLAMKTLWYLQSSLSDLSSAPNTRSFAICRRTFNKVQSIIFSDPLLELLTHQRQEDPRITGIRTGMTNGANLIPKFKPDAPDPHPSKPATGYLRQIKKQALAELAKLKGGKISEKVLPTTVGLGLMLGGIALPQMTNQLGIVPIEQSRNYEDVLNIHQPRKNKKQIEPDNSASEEEIDRFTNSDKPAVPPVSTHISTKPKIKMNHQTMSAASARNIRGKGTSPIDYTPGAPLTHTPMTLSISSSSSSAATPLSVALSPDSQTNPLSPSRSSRSFSQEALELVPPLSKPSILTAPPSEGLFPGTSKLRSIEDVIHDELNFGPSRPNPPDEGRSTPAPSPIPHFSSRTRIPPASSQSVPSLPNALAKSKSDIPFGSNRHNFHHINRPNPDARNQNTLISSLAIDPSSIPSHVLDQVLKSQSMRSQLDLITNLQDISTRLVIVPKMARLSALRAELTVLNHSLPKGCCLGMYCKGEHVDGQEDEESESHAHPALPSPTMVGDTKQPSNRRAHHRIVRISPNESVVLNSADRAPFLIHVEVLEDHLDFDPERRSNYEDLRKALSNSALSNDSTLPSRRQQNLSVGNNGTFPVLQRQESHNDTLGSSQSTSSSKPLSRNSSTSGLSSDANQTLGRSKSPFDSSGSVNQLQGESQQRILLKSSDSKLMGRRSSLSPCLEVCSPIDKTLAINGSLSGEAPSIASSSKESIAAGSLLASRDLISEQEMQDLMEEEVDLVEQVYGDTEDGRLSSKAIYENGEQLLLSSLQSERNHLPSSLQNKALDEEAWRRVEAKRRESLGIGTSKLTISKQEETDLRNSPSIIVKSPTISLLNGIAGSTSQLFNSTALTKSSQKPIQNIEPASRSSTPRKPITLDEYAERMRMAAIMLAQLNASQIPSQQLSMTSSSAAGMVVGGAIGLGAGFVGVTVGAGLGAVVSRLATNSGQQVITSPIGRTKVLSKPDTSVVGQGGSGVTKRLDTTHAASGSQDAPKPNEIANATDANQPPTSNMNSGVPRHKVLTPLQSQAIKDKIMAEMMALEEERVERMKMDKGVGERKAFGFEDITDEAVVMKAVNEDDPSGRMLGESWEEKRNRIKLSSPYGHLSNWNVFSVIVKTGADLRQEQLITQLIKEFGRIWNEEKCDVWVRYYRILVTGESTGLMETIVDAVSLHSLKKAAYAKISQSGEALPSYTIYDHYLETYGQPHTSTFKKAQDKFMRSLVSYSIISYILQIKDRHNGNILIDKEGHVIHIDFGFVLSNSPGSLGFEMAPFKLSQDYIELLGGIHHQQEIGKNKWIEFVELFKIAFKSVRKHAERIITIVELMQSDSKLPCFGHGDSTVKMLRERFQLALTSDQCDEFVEKLILSSASSVFTKLYDSFQYYSQGVL</sequence>
<feature type="compositionally biased region" description="Low complexity" evidence="6">
    <location>
        <begin position="817"/>
        <end position="838"/>
    </location>
</feature>
<comment type="similarity">
    <text evidence="2">Belongs to the PI3/PI4-kinase family. Type III PI4K subfamily.</text>
</comment>
<feature type="compositionally biased region" description="Low complexity" evidence="6">
    <location>
        <begin position="482"/>
        <end position="491"/>
    </location>
</feature>
<keyword evidence="11" id="KW-1185">Reference proteome</keyword>
<evidence type="ECO:0000313" key="10">
    <source>
        <dbReference type="EMBL" id="EGG11197.1"/>
    </source>
</evidence>
<proteinExistence type="inferred from homology"/>
<dbReference type="InterPro" id="IPR049160">
    <property type="entry name" value="PI4KB-PIK1_PIK"/>
</dbReference>
<organism evidence="11">
    <name type="scientific">Melampsora larici-populina (strain 98AG31 / pathotype 3-4-7)</name>
    <name type="common">Poplar leaf rust fungus</name>
    <dbReference type="NCBI Taxonomy" id="747676"/>
    <lineage>
        <taxon>Eukaryota</taxon>
        <taxon>Fungi</taxon>
        <taxon>Dikarya</taxon>
        <taxon>Basidiomycota</taxon>
        <taxon>Pucciniomycotina</taxon>
        <taxon>Pucciniomycetes</taxon>
        <taxon>Pucciniales</taxon>
        <taxon>Melampsoraceae</taxon>
        <taxon>Melampsora</taxon>
    </lineage>
</organism>
<protein>
    <recommendedName>
        <fullName evidence="3">1-phosphatidylinositol 4-kinase</fullName>
        <ecNumber evidence="3">2.7.1.67</ecNumber>
    </recommendedName>
</protein>
<keyword evidence="7" id="KW-0472">Membrane</keyword>
<evidence type="ECO:0000256" key="2">
    <source>
        <dbReference type="ARBA" id="ARBA00006209"/>
    </source>
</evidence>
<feature type="compositionally biased region" description="Low complexity" evidence="6">
    <location>
        <begin position="81"/>
        <end position="98"/>
    </location>
</feature>
<accession>F4R985</accession>
<feature type="region of interest" description="Disordered" evidence="6">
    <location>
        <begin position="532"/>
        <end position="591"/>
    </location>
</feature>
<feature type="compositionally biased region" description="Polar residues" evidence="6">
    <location>
        <begin position="1208"/>
        <end position="1220"/>
    </location>
</feature>
<dbReference type="EC" id="2.7.1.67" evidence="3"/>
<dbReference type="GO" id="GO:0004430">
    <property type="term" value="F:1-phosphatidylinositol 4-kinase activity"/>
    <property type="evidence" value="ECO:0007669"/>
    <property type="project" value="UniProtKB-EC"/>
</dbReference>
<dbReference type="InterPro" id="IPR042236">
    <property type="entry name" value="PI3K_accessory_sf"/>
</dbReference>
<dbReference type="Gene3D" id="1.10.1070.11">
    <property type="entry name" value="Phosphatidylinositol 3-/4-kinase, catalytic domain"/>
    <property type="match status" value="1"/>
</dbReference>
<evidence type="ECO:0000256" key="1">
    <source>
        <dbReference type="ARBA" id="ARBA00001686"/>
    </source>
</evidence>
<dbReference type="PROSITE" id="PS51545">
    <property type="entry name" value="PIK_HELICAL"/>
    <property type="match status" value="1"/>
</dbReference>
<dbReference type="GO" id="GO:0005737">
    <property type="term" value="C:cytoplasm"/>
    <property type="evidence" value="ECO:0007669"/>
    <property type="project" value="TreeGrafter"/>
</dbReference>
<evidence type="ECO:0000313" key="11">
    <source>
        <dbReference type="Proteomes" id="UP000001072"/>
    </source>
</evidence>
<dbReference type="GO" id="GO:0046854">
    <property type="term" value="P:phosphatidylinositol phosphate biosynthetic process"/>
    <property type="evidence" value="ECO:0007669"/>
    <property type="project" value="InterPro"/>
</dbReference>
<dbReference type="Gene3D" id="1.25.40.70">
    <property type="entry name" value="Phosphatidylinositol 3-kinase, accessory domain (PIK)"/>
    <property type="match status" value="1"/>
</dbReference>
<gene>
    <name evidence="10" type="ORF">MELLADRAFT_92333</name>
</gene>
<dbReference type="PROSITE" id="PS50290">
    <property type="entry name" value="PI3_4_KINASE_3"/>
    <property type="match status" value="1"/>
</dbReference>
<dbReference type="InterPro" id="IPR036940">
    <property type="entry name" value="PI3/4_kinase_cat_sf"/>
</dbReference>
<dbReference type="SMART" id="SM00146">
    <property type="entry name" value="PI3Kc"/>
    <property type="match status" value="1"/>
</dbReference>
<dbReference type="EMBL" id="GL883093">
    <property type="protein sequence ID" value="EGG11197.1"/>
    <property type="molecule type" value="Genomic_DNA"/>
</dbReference>
<dbReference type="eggNOG" id="KOG0903">
    <property type="taxonomic scope" value="Eukaryota"/>
</dbReference>
<keyword evidence="7" id="KW-1133">Transmembrane helix</keyword>
<dbReference type="FunFam" id="1.10.1070.11:FF:000016">
    <property type="entry name" value="PIK1p Phosphatidylinositol 4-kinase"/>
    <property type="match status" value="1"/>
</dbReference>
<evidence type="ECO:0000259" key="8">
    <source>
        <dbReference type="PROSITE" id="PS50290"/>
    </source>
</evidence>
<dbReference type="CDD" id="cd05168">
    <property type="entry name" value="PI4Kc_III_beta"/>
    <property type="match status" value="1"/>
</dbReference>
<feature type="compositionally biased region" description="Polar residues" evidence="6">
    <location>
        <begin position="779"/>
        <end position="801"/>
    </location>
</feature>